<dbReference type="eggNOG" id="KOG0058">
    <property type="taxonomic scope" value="Eukaryota"/>
</dbReference>
<evidence type="ECO:0000256" key="8">
    <source>
        <dbReference type="ARBA" id="ARBA00023136"/>
    </source>
</evidence>
<keyword evidence="7 9" id="KW-1133">Transmembrane helix</keyword>
<dbReference type="RefSeq" id="XP_007874811.1">
    <property type="nucleotide sequence ID" value="XM_007876620.1"/>
</dbReference>
<feature type="transmembrane region" description="Helical" evidence="9">
    <location>
        <begin position="404"/>
        <end position="425"/>
    </location>
</feature>
<dbReference type="GeneID" id="19896469"/>
<dbReference type="PANTHER" id="PTHR43394">
    <property type="entry name" value="ATP-DEPENDENT PERMEASE MDL1, MITOCHONDRIAL"/>
    <property type="match status" value="1"/>
</dbReference>
<evidence type="ECO:0000256" key="4">
    <source>
        <dbReference type="ARBA" id="ARBA00022692"/>
    </source>
</evidence>
<evidence type="ECO:0000259" key="10">
    <source>
        <dbReference type="PROSITE" id="PS50893"/>
    </source>
</evidence>
<dbReference type="EMBL" id="AFWA02000007">
    <property type="protein sequence ID" value="EMR09005.1"/>
    <property type="molecule type" value="Genomic_DNA"/>
</dbReference>
<dbReference type="OMA" id="MYTGHTL"/>
<keyword evidence="5" id="KW-0547">Nucleotide-binding</keyword>
<evidence type="ECO:0000313" key="12">
    <source>
        <dbReference type="EMBL" id="EMR09005.1"/>
    </source>
</evidence>
<dbReference type="PROSITE" id="PS50893">
    <property type="entry name" value="ABC_TRANSPORTER_2"/>
    <property type="match status" value="1"/>
</dbReference>
<dbReference type="GO" id="GO:0016887">
    <property type="term" value="F:ATP hydrolysis activity"/>
    <property type="evidence" value="ECO:0007669"/>
    <property type="project" value="InterPro"/>
</dbReference>
<dbReference type="FunFam" id="3.40.50.300:FF:000218">
    <property type="entry name" value="Multidrug ABC transporter ATP-binding protein"/>
    <property type="match status" value="1"/>
</dbReference>
<evidence type="ECO:0000256" key="2">
    <source>
        <dbReference type="ARBA" id="ARBA00005580"/>
    </source>
</evidence>
<dbReference type="HOGENOM" id="CLU_000604_84_3_1"/>
<dbReference type="Proteomes" id="UP000011958">
    <property type="component" value="Unassembled WGS sequence"/>
</dbReference>
<keyword evidence="6" id="KW-0067">ATP-binding</keyword>
<keyword evidence="4 9" id="KW-0812">Transmembrane</keyword>
<dbReference type="SMART" id="SM00382">
    <property type="entry name" value="AAA"/>
    <property type="match status" value="1"/>
</dbReference>
<dbReference type="OrthoDB" id="6500128at2759"/>
<dbReference type="Pfam" id="PF00005">
    <property type="entry name" value="ABC_tran"/>
    <property type="match status" value="1"/>
</dbReference>
<dbReference type="STRING" id="1069680.M7P554"/>
<evidence type="ECO:0000313" key="13">
    <source>
        <dbReference type="Proteomes" id="UP000011958"/>
    </source>
</evidence>
<dbReference type="CDD" id="cd18573">
    <property type="entry name" value="ABC_6TM_ABCB10_like"/>
    <property type="match status" value="1"/>
</dbReference>
<feature type="domain" description="ABC transporter" evidence="10">
    <location>
        <begin position="460"/>
        <end position="698"/>
    </location>
</feature>
<dbReference type="GO" id="GO:0090374">
    <property type="term" value="P:oligopeptide export from mitochondrion"/>
    <property type="evidence" value="ECO:0007669"/>
    <property type="project" value="TreeGrafter"/>
</dbReference>
<dbReference type="PROSITE" id="PS50929">
    <property type="entry name" value="ABC_TM1F"/>
    <property type="match status" value="1"/>
</dbReference>
<dbReference type="PROSITE" id="PS00211">
    <property type="entry name" value="ABC_TRANSPORTER_1"/>
    <property type="match status" value="1"/>
</dbReference>
<dbReference type="InterPro" id="IPR003593">
    <property type="entry name" value="AAA+_ATPase"/>
</dbReference>
<evidence type="ECO:0000256" key="1">
    <source>
        <dbReference type="ARBA" id="ARBA00004141"/>
    </source>
</evidence>
<accession>M7P554</accession>
<evidence type="ECO:0000256" key="5">
    <source>
        <dbReference type="ARBA" id="ARBA00022741"/>
    </source>
</evidence>
<feature type="transmembrane region" description="Helical" evidence="9">
    <location>
        <begin position="141"/>
        <end position="163"/>
    </location>
</feature>
<dbReference type="InterPro" id="IPR017871">
    <property type="entry name" value="ABC_transporter-like_CS"/>
</dbReference>
<dbReference type="Gene3D" id="1.20.1560.10">
    <property type="entry name" value="ABC transporter type 1, transmembrane domain"/>
    <property type="match status" value="1"/>
</dbReference>
<evidence type="ECO:0000256" key="3">
    <source>
        <dbReference type="ARBA" id="ARBA00022448"/>
    </source>
</evidence>
<keyword evidence="3" id="KW-0813">Transport</keyword>
<comment type="similarity">
    <text evidence="2">Belongs to the ABC transporter superfamily. ABCB family. Mitochondrial peptide exporter (TC 3.A.1.212) subfamily.</text>
</comment>
<protein>
    <submittedName>
        <fullName evidence="12">Uncharacterized protein</fullName>
    </submittedName>
</protein>
<gene>
    <name evidence="12" type="ORF">PNEG_02780</name>
</gene>
<dbReference type="Pfam" id="PF00664">
    <property type="entry name" value="ABC_membrane"/>
    <property type="match status" value="1"/>
</dbReference>
<dbReference type="PANTHER" id="PTHR43394:SF1">
    <property type="entry name" value="ATP-BINDING CASSETTE SUB-FAMILY B MEMBER 10, MITOCHONDRIAL"/>
    <property type="match status" value="1"/>
</dbReference>
<dbReference type="SUPFAM" id="SSF90123">
    <property type="entry name" value="ABC transporter transmembrane region"/>
    <property type="match status" value="1"/>
</dbReference>
<keyword evidence="13" id="KW-1185">Reference proteome</keyword>
<feature type="transmembrane region" description="Helical" evidence="9">
    <location>
        <begin position="183"/>
        <end position="206"/>
    </location>
</feature>
<dbReference type="FunFam" id="1.20.1560.10:FF:000058">
    <property type="entry name" value="ABC transporter B family member 25"/>
    <property type="match status" value="1"/>
</dbReference>
<dbReference type="GO" id="GO:0005743">
    <property type="term" value="C:mitochondrial inner membrane"/>
    <property type="evidence" value="ECO:0007669"/>
    <property type="project" value="TreeGrafter"/>
</dbReference>
<evidence type="ECO:0000259" key="11">
    <source>
        <dbReference type="PROSITE" id="PS50929"/>
    </source>
</evidence>
<dbReference type="GO" id="GO:0005524">
    <property type="term" value="F:ATP binding"/>
    <property type="evidence" value="ECO:0007669"/>
    <property type="project" value="UniProtKB-KW"/>
</dbReference>
<dbReference type="GO" id="GO:0015421">
    <property type="term" value="F:ABC-type oligopeptide transporter activity"/>
    <property type="evidence" value="ECO:0007669"/>
    <property type="project" value="TreeGrafter"/>
</dbReference>
<dbReference type="InterPro" id="IPR039421">
    <property type="entry name" value="Type_1_exporter"/>
</dbReference>
<sequence length="710" mass="80405">MIFRRFKEPFGKIRIQKTIFRCPLYLESIGLIGSLRSILVNSMNKRTYIYNLNDIRYNKFECMKGKLFYFILNNESDAIFRNRYLCNGVKKREYHDFKDEKMDKKIMVYKEDMQNRILNFRTIFFQLKSVMRFLKGEKKMLSIAIVFIVFGSSVSMSMPYIIGRILDFMVKPSISSFFGIESIYFYTGLAFIFLIGGACNFGRLFLMRIICERVISRLRSRLYQNTLKHDLGFFDVNASGDLISRLSSDTAVVAKSLTQNVSDGLKYLITTIAGLTMMTWISVKLTSVMMLIIPPIVVGSVFYGQYIKALSKKIQKTLGDLIKISEDLGNIHIIKAFTGEIIELRRYNNKIREIFQLVKKDAFLNSTFLGLVGFSGNLIVLIILAYGSRMVNKSIITIGDLSSFLLYTAYTGNSMVGLSGFYSEFMKGLGASSRLFELIDKKITMKPTVGIFIDTIKGPIKFEDVCFSYPTRPDMPIFSKLSFTIEQGTNVAICGPSGGGKSTIAYLLLRFYDVNSGRITVNDIDIQKINLKQLRKKIGIVPQNPSLFPGTIKENIAYGKPDATLEEIIEAIEKSNSTFIMNFSKNIDTYIGGNGIQLSGGQKQRIAIARALVRKPEILILDEATSALDGKSEVLVDQALQDLIQEENLTTITIAHRLGTIKRAHKIIVLDQNGKLIEEGSYIELNKNVDSAFMQLMKFQMQGYNSIKNE</sequence>
<evidence type="ECO:0000256" key="9">
    <source>
        <dbReference type="SAM" id="Phobius"/>
    </source>
</evidence>
<comment type="subcellular location">
    <subcellularLocation>
        <location evidence="1">Membrane</location>
        <topology evidence="1">Multi-pass membrane protein</topology>
    </subcellularLocation>
</comment>
<dbReference type="InterPro" id="IPR003439">
    <property type="entry name" value="ABC_transporter-like_ATP-bd"/>
</dbReference>
<dbReference type="InterPro" id="IPR027417">
    <property type="entry name" value="P-loop_NTPase"/>
</dbReference>
<organism evidence="12 13">
    <name type="scientific">Pneumocystis murina (strain B123)</name>
    <name type="common">Mouse pneumocystis pneumonia agent</name>
    <name type="synonym">Pneumocystis carinii f. sp. muris</name>
    <dbReference type="NCBI Taxonomy" id="1069680"/>
    <lineage>
        <taxon>Eukaryota</taxon>
        <taxon>Fungi</taxon>
        <taxon>Dikarya</taxon>
        <taxon>Ascomycota</taxon>
        <taxon>Taphrinomycotina</taxon>
        <taxon>Pneumocystomycetes</taxon>
        <taxon>Pneumocystaceae</taxon>
        <taxon>Pneumocystis</taxon>
    </lineage>
</organism>
<feature type="domain" description="ABC transmembrane type-1" evidence="11">
    <location>
        <begin position="143"/>
        <end position="427"/>
    </location>
</feature>
<feature type="transmembrane region" description="Helical" evidence="9">
    <location>
        <begin position="289"/>
        <end position="307"/>
    </location>
</feature>
<evidence type="ECO:0000256" key="6">
    <source>
        <dbReference type="ARBA" id="ARBA00022840"/>
    </source>
</evidence>
<dbReference type="VEuPathDB" id="FungiDB:PNEG_02780"/>
<dbReference type="SUPFAM" id="SSF52540">
    <property type="entry name" value="P-loop containing nucleoside triphosphate hydrolases"/>
    <property type="match status" value="1"/>
</dbReference>
<feature type="transmembrane region" description="Helical" evidence="9">
    <location>
        <begin position="362"/>
        <end position="384"/>
    </location>
</feature>
<evidence type="ECO:0000256" key="7">
    <source>
        <dbReference type="ARBA" id="ARBA00022989"/>
    </source>
</evidence>
<name>M7P554_PNEMU</name>
<proteinExistence type="inferred from homology"/>
<reference evidence="13" key="1">
    <citation type="journal article" date="2016" name="Nat. Commun.">
        <title>Genome analysis of three Pneumocystis species reveals adaptation mechanisms to life exclusively in mammalian hosts.</title>
        <authorList>
            <person name="Ma L."/>
            <person name="Chen Z."/>
            <person name="Huang D.W."/>
            <person name="Kutty G."/>
            <person name="Ishihara M."/>
            <person name="Wang H."/>
            <person name="Abouelleil A."/>
            <person name="Bishop L."/>
            <person name="Davey E."/>
            <person name="Deng R."/>
            <person name="Deng X."/>
            <person name="Fan L."/>
            <person name="Fantoni G."/>
            <person name="Fitzgerald M."/>
            <person name="Gogineni E."/>
            <person name="Goldberg J.M."/>
            <person name="Handley G."/>
            <person name="Hu X."/>
            <person name="Huber C."/>
            <person name="Jiao X."/>
            <person name="Jones K."/>
            <person name="Levin J.Z."/>
            <person name="Liu Y."/>
            <person name="Macdonald P."/>
            <person name="Melnikov A."/>
            <person name="Raley C."/>
            <person name="Sassi M."/>
            <person name="Sherman B.T."/>
            <person name="Song X."/>
            <person name="Sykes S."/>
            <person name="Tran B."/>
            <person name="Walsh L."/>
            <person name="Xia Y."/>
            <person name="Yang J."/>
            <person name="Young S."/>
            <person name="Zeng Q."/>
            <person name="Zheng X."/>
            <person name="Stephens R."/>
            <person name="Nusbaum C."/>
            <person name="Birren B.W."/>
            <person name="Azadi P."/>
            <person name="Lempicki R.A."/>
            <person name="Cuomo C.A."/>
            <person name="Kovacs J.A."/>
        </authorList>
    </citation>
    <scope>NUCLEOTIDE SEQUENCE [LARGE SCALE GENOMIC DNA]</scope>
    <source>
        <strain evidence="13">B123</strain>
    </source>
</reference>
<dbReference type="AlphaFoldDB" id="M7P554"/>
<comment type="caution">
    <text evidence="12">The sequence shown here is derived from an EMBL/GenBank/DDBJ whole genome shotgun (WGS) entry which is preliminary data.</text>
</comment>
<keyword evidence="8 9" id="KW-0472">Membrane</keyword>
<dbReference type="InterPro" id="IPR011527">
    <property type="entry name" value="ABC1_TM_dom"/>
</dbReference>
<dbReference type="Gene3D" id="3.40.50.300">
    <property type="entry name" value="P-loop containing nucleotide triphosphate hydrolases"/>
    <property type="match status" value="1"/>
</dbReference>
<dbReference type="InterPro" id="IPR036640">
    <property type="entry name" value="ABC1_TM_sf"/>
</dbReference>